<protein>
    <submittedName>
        <fullName evidence="3">Uncharacterized protein LOC126912187</fullName>
    </submittedName>
</protein>
<sequence length="237" mass="27043">MVNNKDSESESDSMSSADEPRFRISVCMRRVHSDHRARAYVSALPRRRVHWLQRRLRARYQLPRAFHLLCRGHLLHPRESLALLERDDLVEVIPMNDELEKTVLDEVDSVKEKVAVEPDASLPEIKEDLEETKRRALLMLDQYSAVPMEEDADRPTRPRRRRVRRRRRPGARSPGARSPGARPPGASSGDEPPLELESEALVLRNELQPRAPRVVRPLSPPVASSHFLDSASANILA</sequence>
<evidence type="ECO:0000313" key="3">
    <source>
        <dbReference type="RefSeq" id="XP_050559118.1"/>
    </source>
</evidence>
<reference evidence="3" key="1">
    <citation type="submission" date="2025-08" db="UniProtKB">
        <authorList>
            <consortium name="RefSeq"/>
        </authorList>
    </citation>
    <scope>IDENTIFICATION</scope>
    <source>
        <tissue evidence="3">Whole larval tissue</tissue>
    </source>
</reference>
<evidence type="ECO:0000256" key="1">
    <source>
        <dbReference type="SAM" id="MobiDB-lite"/>
    </source>
</evidence>
<feature type="compositionally biased region" description="Basic residues" evidence="1">
    <location>
        <begin position="157"/>
        <end position="170"/>
    </location>
</feature>
<dbReference type="GeneID" id="126912187"/>
<dbReference type="Proteomes" id="UP000829999">
    <property type="component" value="Chromosome 23"/>
</dbReference>
<evidence type="ECO:0000313" key="2">
    <source>
        <dbReference type="Proteomes" id="UP000829999"/>
    </source>
</evidence>
<dbReference type="OrthoDB" id="7453349at2759"/>
<proteinExistence type="predicted"/>
<organism evidence="2 3">
    <name type="scientific">Spodoptera frugiperda</name>
    <name type="common">Fall armyworm</name>
    <dbReference type="NCBI Taxonomy" id="7108"/>
    <lineage>
        <taxon>Eukaryota</taxon>
        <taxon>Metazoa</taxon>
        <taxon>Ecdysozoa</taxon>
        <taxon>Arthropoda</taxon>
        <taxon>Hexapoda</taxon>
        <taxon>Insecta</taxon>
        <taxon>Pterygota</taxon>
        <taxon>Neoptera</taxon>
        <taxon>Endopterygota</taxon>
        <taxon>Lepidoptera</taxon>
        <taxon>Glossata</taxon>
        <taxon>Ditrysia</taxon>
        <taxon>Noctuoidea</taxon>
        <taxon>Noctuidae</taxon>
        <taxon>Amphipyrinae</taxon>
        <taxon>Spodoptera</taxon>
    </lineage>
</organism>
<name>A0A9R0E5J9_SPOFR</name>
<accession>A0A9R0E5J9</accession>
<dbReference type="AlphaFoldDB" id="A0A9R0E5J9"/>
<feature type="region of interest" description="Disordered" evidence="1">
    <location>
        <begin position="147"/>
        <end position="237"/>
    </location>
</feature>
<feature type="compositionally biased region" description="Low complexity" evidence="1">
    <location>
        <begin position="171"/>
        <end position="188"/>
    </location>
</feature>
<gene>
    <name evidence="3" type="primary">LOC126912187</name>
</gene>
<dbReference type="RefSeq" id="XP_050559118.1">
    <property type="nucleotide sequence ID" value="XM_050703161.1"/>
</dbReference>
<keyword evidence="2" id="KW-1185">Reference proteome</keyword>